<reference evidence="3 4" key="1">
    <citation type="submission" date="2020-08" db="EMBL/GenBank/DDBJ databases">
        <title>Genomic Encyclopedia of Type Strains, Phase IV (KMG-IV): sequencing the most valuable type-strain genomes for metagenomic binning, comparative biology and taxonomic classification.</title>
        <authorList>
            <person name="Goeker M."/>
        </authorList>
    </citation>
    <scope>NUCLEOTIDE SEQUENCE [LARGE SCALE GENOMIC DNA]</scope>
    <source>
        <strain evidence="3 4">DSM 29853</strain>
    </source>
</reference>
<evidence type="ECO:0000313" key="3">
    <source>
        <dbReference type="EMBL" id="MBB4064308.1"/>
    </source>
</evidence>
<dbReference type="Proteomes" id="UP000528286">
    <property type="component" value="Unassembled WGS sequence"/>
</dbReference>
<dbReference type="PROSITE" id="PS51257">
    <property type="entry name" value="PROKAR_LIPOPROTEIN"/>
    <property type="match status" value="1"/>
</dbReference>
<feature type="chain" id="PRO_5030508142" description="Lipoprotein" evidence="2">
    <location>
        <begin position="25"/>
        <end position="208"/>
    </location>
</feature>
<protein>
    <recommendedName>
        <fullName evidence="5">Lipoprotein</fullName>
    </recommendedName>
</protein>
<keyword evidence="2" id="KW-0732">Signal</keyword>
<evidence type="ECO:0000256" key="1">
    <source>
        <dbReference type="SAM" id="MobiDB-lite"/>
    </source>
</evidence>
<feature type="signal peptide" evidence="2">
    <location>
        <begin position="1"/>
        <end position="24"/>
    </location>
</feature>
<dbReference type="RefSeq" id="WP_183365540.1">
    <property type="nucleotide sequence ID" value="NZ_JACIEZ010000002.1"/>
</dbReference>
<name>A0A7W6J5I9_9HYPH</name>
<dbReference type="AlphaFoldDB" id="A0A7W6J5I9"/>
<keyword evidence="4" id="KW-1185">Reference proteome</keyword>
<feature type="region of interest" description="Disordered" evidence="1">
    <location>
        <begin position="109"/>
        <end position="138"/>
    </location>
</feature>
<feature type="region of interest" description="Disordered" evidence="1">
    <location>
        <begin position="82"/>
        <end position="101"/>
    </location>
</feature>
<gene>
    <name evidence="3" type="ORF">GGR23_001485</name>
</gene>
<evidence type="ECO:0008006" key="5">
    <source>
        <dbReference type="Google" id="ProtNLM"/>
    </source>
</evidence>
<organism evidence="3 4">
    <name type="scientific">Gellertiella hungarica</name>
    <dbReference type="NCBI Taxonomy" id="1572859"/>
    <lineage>
        <taxon>Bacteria</taxon>
        <taxon>Pseudomonadati</taxon>
        <taxon>Pseudomonadota</taxon>
        <taxon>Alphaproteobacteria</taxon>
        <taxon>Hyphomicrobiales</taxon>
        <taxon>Rhizobiaceae</taxon>
        <taxon>Gellertiella</taxon>
    </lineage>
</organism>
<proteinExistence type="predicted"/>
<feature type="region of interest" description="Disordered" evidence="1">
    <location>
        <begin position="150"/>
        <end position="208"/>
    </location>
</feature>
<evidence type="ECO:0000256" key="2">
    <source>
        <dbReference type="SAM" id="SignalP"/>
    </source>
</evidence>
<comment type="caution">
    <text evidence="3">The sequence shown here is derived from an EMBL/GenBank/DDBJ whole genome shotgun (WGS) entry which is preliminary data.</text>
</comment>
<dbReference type="EMBL" id="JACIEZ010000002">
    <property type="protein sequence ID" value="MBB4064308.1"/>
    <property type="molecule type" value="Genomic_DNA"/>
</dbReference>
<accession>A0A7W6J5I9</accession>
<evidence type="ECO:0000313" key="4">
    <source>
        <dbReference type="Proteomes" id="UP000528286"/>
    </source>
</evidence>
<sequence length="208" mass="22064">MSNLRAIRVIAGLTGLLAATAALSGCVSSPTYGTGTTAAEQLVDDIGAAATIGGGGKKKNIKYAPRPGLVVPPAGEQTALVTPQPSVADKDNGQWAESPEEMRARLAQEAEDNRNNASYQSPLAKGPGFGDKPGVSSQAQFAQFRQNIQTQKGNYEGRRYLSDPPPVYRQADPAALTDLGEPEKVKEKRRRKAAVVEGTGASWWQPFQ</sequence>